<sequence>MKPQIRSDVDLDASTRLSTSIQSVQRRCVHSYRYRTVARELRGSPTHDLHTVPSISHSCTICAGQPYARSPHVPIDITLLHKRCGAALRAISTPVDTCQSLISAGTARAVSNFHPARLAPVALHHQAIRREPCFIQWTLINRSPLLLMVVHIPGF</sequence>
<organism evidence="1 2">
    <name type="scientific">Iphiclides podalirius</name>
    <name type="common">scarce swallowtail</name>
    <dbReference type="NCBI Taxonomy" id="110791"/>
    <lineage>
        <taxon>Eukaryota</taxon>
        <taxon>Metazoa</taxon>
        <taxon>Ecdysozoa</taxon>
        <taxon>Arthropoda</taxon>
        <taxon>Hexapoda</taxon>
        <taxon>Insecta</taxon>
        <taxon>Pterygota</taxon>
        <taxon>Neoptera</taxon>
        <taxon>Endopterygota</taxon>
        <taxon>Lepidoptera</taxon>
        <taxon>Glossata</taxon>
        <taxon>Ditrysia</taxon>
        <taxon>Papilionoidea</taxon>
        <taxon>Papilionidae</taxon>
        <taxon>Papilioninae</taxon>
        <taxon>Iphiclides</taxon>
    </lineage>
</organism>
<evidence type="ECO:0000313" key="2">
    <source>
        <dbReference type="Proteomes" id="UP000837857"/>
    </source>
</evidence>
<accession>A0ABN8IS53</accession>
<protein>
    <submittedName>
        <fullName evidence="1">Uncharacterized protein</fullName>
    </submittedName>
</protein>
<reference evidence="1" key="1">
    <citation type="submission" date="2022-03" db="EMBL/GenBank/DDBJ databases">
        <authorList>
            <person name="Martin H S."/>
        </authorList>
    </citation>
    <scope>NUCLEOTIDE SEQUENCE</scope>
</reference>
<keyword evidence="2" id="KW-1185">Reference proteome</keyword>
<name>A0ABN8IS53_9NEOP</name>
<proteinExistence type="predicted"/>
<evidence type="ECO:0000313" key="1">
    <source>
        <dbReference type="EMBL" id="CAH2065898.1"/>
    </source>
</evidence>
<dbReference type="Proteomes" id="UP000837857">
    <property type="component" value="Chromosome 4"/>
</dbReference>
<dbReference type="EMBL" id="OW152816">
    <property type="protein sequence ID" value="CAH2065898.1"/>
    <property type="molecule type" value="Genomic_DNA"/>
</dbReference>
<gene>
    <name evidence="1" type="ORF">IPOD504_LOCUS13185</name>
</gene>
<feature type="non-terminal residue" evidence="1">
    <location>
        <position position="155"/>
    </location>
</feature>